<evidence type="ECO:0000256" key="1">
    <source>
        <dbReference type="ARBA" id="ARBA00004123"/>
    </source>
</evidence>
<dbReference type="Proteomes" id="UP001178507">
    <property type="component" value="Unassembled WGS sequence"/>
</dbReference>
<keyword evidence="2 3" id="KW-0539">Nucleus</keyword>
<feature type="region of interest" description="Disordered" evidence="4">
    <location>
        <begin position="134"/>
        <end position="191"/>
    </location>
</feature>
<feature type="region of interest" description="Disordered" evidence="4">
    <location>
        <begin position="76"/>
        <end position="107"/>
    </location>
</feature>
<comment type="caution">
    <text evidence="6">The sequence shown here is derived from an EMBL/GenBank/DDBJ whole genome shotgun (WGS) entry which is preliminary data.</text>
</comment>
<dbReference type="AlphaFoldDB" id="A0AA36ML20"/>
<dbReference type="InterPro" id="IPR035441">
    <property type="entry name" value="TFIIS/LEDGF_dom_sf"/>
</dbReference>
<dbReference type="SUPFAM" id="SSF47676">
    <property type="entry name" value="Conserved domain common to transcription factors TFIIS, elongin A, CRSP70"/>
    <property type="match status" value="1"/>
</dbReference>
<feature type="domain" description="TFIIS N-terminal" evidence="5">
    <location>
        <begin position="14"/>
        <end position="81"/>
    </location>
</feature>
<accession>A0AA36ML20</accession>
<organism evidence="6 7">
    <name type="scientific">Effrenium voratum</name>
    <dbReference type="NCBI Taxonomy" id="2562239"/>
    <lineage>
        <taxon>Eukaryota</taxon>
        <taxon>Sar</taxon>
        <taxon>Alveolata</taxon>
        <taxon>Dinophyceae</taxon>
        <taxon>Suessiales</taxon>
        <taxon>Symbiodiniaceae</taxon>
        <taxon>Effrenium</taxon>
    </lineage>
</organism>
<evidence type="ECO:0000313" key="7">
    <source>
        <dbReference type="Proteomes" id="UP001178507"/>
    </source>
</evidence>
<evidence type="ECO:0000313" key="6">
    <source>
        <dbReference type="EMBL" id="CAJ1376424.1"/>
    </source>
</evidence>
<evidence type="ECO:0000256" key="2">
    <source>
        <dbReference type="ARBA" id="ARBA00023242"/>
    </source>
</evidence>
<evidence type="ECO:0000256" key="4">
    <source>
        <dbReference type="SAM" id="MobiDB-lite"/>
    </source>
</evidence>
<proteinExistence type="predicted"/>
<evidence type="ECO:0000256" key="3">
    <source>
        <dbReference type="PROSITE-ProRule" id="PRU00649"/>
    </source>
</evidence>
<dbReference type="PROSITE" id="PS51319">
    <property type="entry name" value="TFIIS_N"/>
    <property type="match status" value="1"/>
</dbReference>
<evidence type="ECO:0000259" key="5">
    <source>
        <dbReference type="PROSITE" id="PS51319"/>
    </source>
</evidence>
<name>A0AA36ML20_9DINO</name>
<sequence>MSKALTGELQAVREELESWVSYGPRACQLLQQLKSFQVSVEILRSTQLGKILGRYTRHPEACVAASAKKLVEGWKEQLRPRTQAASDDDSDAPRRKRDRRVPQERVENSRRLVRRKVVSATKGREDELQLSFTPKTRRRAAAQLHSEDAKTLHSEDAKTSFNFEDATQRRASRVRASVSEMQRRAAAQQTR</sequence>
<dbReference type="InterPro" id="IPR003617">
    <property type="entry name" value="TFIIS/CRSP70_N_sub"/>
</dbReference>
<keyword evidence="7" id="KW-1185">Reference proteome</keyword>
<feature type="compositionally biased region" description="Basic and acidic residues" evidence="4">
    <location>
        <begin position="145"/>
        <end position="158"/>
    </location>
</feature>
<dbReference type="InterPro" id="IPR017923">
    <property type="entry name" value="TFIIS_N"/>
</dbReference>
<dbReference type="Gene3D" id="1.20.930.10">
    <property type="entry name" value="Conserved domain common to transcription factors TFIIS, elongin A, CRSP70"/>
    <property type="match status" value="1"/>
</dbReference>
<reference evidence="6" key="1">
    <citation type="submission" date="2023-08" db="EMBL/GenBank/DDBJ databases">
        <authorList>
            <person name="Chen Y."/>
            <person name="Shah S."/>
            <person name="Dougan E. K."/>
            <person name="Thang M."/>
            <person name="Chan C."/>
        </authorList>
    </citation>
    <scope>NUCLEOTIDE SEQUENCE</scope>
</reference>
<protein>
    <recommendedName>
        <fullName evidence="5">TFIIS N-terminal domain-containing protein</fullName>
    </recommendedName>
</protein>
<gene>
    <name evidence="6" type="ORF">EVOR1521_LOCUS5498</name>
</gene>
<dbReference type="EMBL" id="CAUJNA010000392">
    <property type="protein sequence ID" value="CAJ1376424.1"/>
    <property type="molecule type" value="Genomic_DNA"/>
</dbReference>
<dbReference type="SMART" id="SM00509">
    <property type="entry name" value="TFS2N"/>
    <property type="match status" value="1"/>
</dbReference>
<dbReference type="Pfam" id="PF08711">
    <property type="entry name" value="Med26"/>
    <property type="match status" value="1"/>
</dbReference>
<dbReference type="GO" id="GO:0005634">
    <property type="term" value="C:nucleus"/>
    <property type="evidence" value="ECO:0007669"/>
    <property type="project" value="UniProtKB-SubCell"/>
</dbReference>
<comment type="subcellular location">
    <subcellularLocation>
        <location evidence="1 3">Nucleus</location>
    </subcellularLocation>
</comment>